<dbReference type="InterPro" id="IPR004360">
    <property type="entry name" value="Glyas_Fos-R_dOase_dom"/>
</dbReference>
<evidence type="ECO:0000259" key="1">
    <source>
        <dbReference type="PROSITE" id="PS51819"/>
    </source>
</evidence>
<protein>
    <submittedName>
        <fullName evidence="2">Uncharacterized conserved protein PhnB, glyoxalase superfamily</fullName>
    </submittedName>
</protein>
<dbReference type="InterPro" id="IPR029068">
    <property type="entry name" value="Glyas_Bleomycin-R_OHBP_Dase"/>
</dbReference>
<feature type="domain" description="VOC" evidence="1">
    <location>
        <begin position="4"/>
        <end position="123"/>
    </location>
</feature>
<reference evidence="2 3" key="1">
    <citation type="submission" date="2016-10" db="EMBL/GenBank/DDBJ databases">
        <authorList>
            <person name="de Groot N.N."/>
        </authorList>
    </citation>
    <scope>NUCLEOTIDE SEQUENCE [LARGE SCALE GENOMIC DNA]</scope>
    <source>
        <strain evidence="2 3">CGMCC 1.10267</strain>
    </source>
</reference>
<dbReference type="PANTHER" id="PTHR34109:SF4">
    <property type="entry name" value="LYASE"/>
    <property type="match status" value="1"/>
</dbReference>
<gene>
    <name evidence="2" type="ORF">SAMN04487974_11244</name>
</gene>
<organism evidence="2 3">
    <name type="scientific">Pelagibacterium luteolum</name>
    <dbReference type="NCBI Taxonomy" id="440168"/>
    <lineage>
        <taxon>Bacteria</taxon>
        <taxon>Pseudomonadati</taxon>
        <taxon>Pseudomonadota</taxon>
        <taxon>Alphaproteobacteria</taxon>
        <taxon>Hyphomicrobiales</taxon>
        <taxon>Devosiaceae</taxon>
        <taxon>Pelagibacterium</taxon>
    </lineage>
</organism>
<dbReference type="AlphaFoldDB" id="A0A1G7Y4F9"/>
<dbReference type="EMBL" id="FNCS01000012">
    <property type="protein sequence ID" value="SDG91269.1"/>
    <property type="molecule type" value="Genomic_DNA"/>
</dbReference>
<dbReference type="OrthoDB" id="9798201at2"/>
<dbReference type="Gene3D" id="3.30.720.110">
    <property type="match status" value="1"/>
</dbReference>
<dbReference type="Proteomes" id="UP000199495">
    <property type="component" value="Unassembled WGS sequence"/>
</dbReference>
<dbReference type="PANTHER" id="PTHR34109">
    <property type="entry name" value="BNAUNNG04460D PROTEIN-RELATED"/>
    <property type="match status" value="1"/>
</dbReference>
<dbReference type="RefSeq" id="WP_090597650.1">
    <property type="nucleotide sequence ID" value="NZ_FNCS01000012.1"/>
</dbReference>
<evidence type="ECO:0000313" key="3">
    <source>
        <dbReference type="Proteomes" id="UP000199495"/>
    </source>
</evidence>
<dbReference type="STRING" id="440168.SAMN04487974_11244"/>
<proteinExistence type="predicted"/>
<dbReference type="Pfam" id="PF00903">
    <property type="entry name" value="Glyoxalase"/>
    <property type="match status" value="1"/>
</dbReference>
<dbReference type="Gene3D" id="3.30.720.120">
    <property type="match status" value="1"/>
</dbReference>
<dbReference type="PROSITE" id="PS51819">
    <property type="entry name" value="VOC"/>
    <property type="match status" value="1"/>
</dbReference>
<dbReference type="SUPFAM" id="SSF54593">
    <property type="entry name" value="Glyoxalase/Bleomycin resistance protein/Dihydroxybiphenyl dioxygenase"/>
    <property type="match status" value="1"/>
</dbReference>
<sequence length="141" mass="15628">MRPTSFYPVIMTDNVTTSAAFYVDHFGFKTLFDSDWYVHLQSTANPAFNFAVLAKDHATIPEAHRGQTGGALLSFEVEDVDAAYAQLKDAKANIVLDIRDEDFGQRHFILTDPNGILIDVIKPIPPSPEFAAQYAPEALPQ</sequence>
<evidence type="ECO:0000313" key="2">
    <source>
        <dbReference type="EMBL" id="SDG91269.1"/>
    </source>
</evidence>
<name>A0A1G7Y4F9_9HYPH</name>
<keyword evidence="3" id="KW-1185">Reference proteome</keyword>
<accession>A0A1G7Y4F9</accession>
<dbReference type="InterPro" id="IPR037523">
    <property type="entry name" value="VOC_core"/>
</dbReference>